<comment type="caution">
    <text evidence="9">The sequence shown here is derived from an EMBL/GenBank/DDBJ whole genome shotgun (WGS) entry which is preliminary data.</text>
</comment>
<dbReference type="Pfam" id="PF00576">
    <property type="entry name" value="Transthyretin"/>
    <property type="match status" value="1"/>
</dbReference>
<dbReference type="GO" id="GO:0033971">
    <property type="term" value="F:hydroxyisourate hydrolase activity"/>
    <property type="evidence" value="ECO:0007669"/>
    <property type="project" value="UniProtKB-EC"/>
</dbReference>
<evidence type="ECO:0000256" key="4">
    <source>
        <dbReference type="ARBA" id="ARBA00011881"/>
    </source>
</evidence>
<dbReference type="Proteomes" id="UP000277671">
    <property type="component" value="Unassembled WGS sequence"/>
</dbReference>
<dbReference type="OrthoDB" id="9792386at2"/>
<evidence type="ECO:0000256" key="3">
    <source>
        <dbReference type="ARBA" id="ARBA00009850"/>
    </source>
</evidence>
<keyword evidence="10" id="KW-1185">Reference proteome</keyword>
<organism evidence="9 10">
    <name type="scientific">Micromonospora pisi</name>
    <dbReference type="NCBI Taxonomy" id="589240"/>
    <lineage>
        <taxon>Bacteria</taxon>
        <taxon>Bacillati</taxon>
        <taxon>Actinomycetota</taxon>
        <taxon>Actinomycetes</taxon>
        <taxon>Micromonosporales</taxon>
        <taxon>Micromonosporaceae</taxon>
        <taxon>Micromonospora</taxon>
    </lineage>
</organism>
<dbReference type="NCBIfam" id="TIGR02962">
    <property type="entry name" value="hdxy_isourate"/>
    <property type="match status" value="1"/>
</dbReference>
<keyword evidence="6 7" id="KW-0378">Hydrolase</keyword>
<evidence type="ECO:0000256" key="2">
    <source>
        <dbReference type="ARBA" id="ARBA00002704"/>
    </source>
</evidence>
<comment type="similarity">
    <text evidence="3 7">Belongs to the transthyretin family. 5-hydroxyisourate hydrolase subfamily.</text>
</comment>
<gene>
    <name evidence="9" type="ORF">BDK92_5860</name>
</gene>
<name>A0A495JR68_9ACTN</name>
<dbReference type="InterPro" id="IPR036817">
    <property type="entry name" value="Transthyretin/HIU_hydrolase_sf"/>
</dbReference>
<dbReference type="Gene3D" id="2.60.40.180">
    <property type="entry name" value="Transthyretin/hydroxyisourate hydrolase domain"/>
    <property type="match status" value="1"/>
</dbReference>
<evidence type="ECO:0000313" key="9">
    <source>
        <dbReference type="EMBL" id="RKR91463.1"/>
    </source>
</evidence>
<dbReference type="RefSeq" id="WP_121162685.1">
    <property type="nucleotide sequence ID" value="NZ_RBKT01000001.1"/>
</dbReference>
<sequence length="113" mass="12723">MGERFAQVSTHVLDTGRGIPAAGVHVRLERHDSGGWSLVAQGRTDTDGRLRDWVPLHACQAGGYRLVFFVDTYFDGDTFFPEITVAFRLTDPDQRYHVPLLLGRHAYTTYRGS</sequence>
<keyword evidence="5 7" id="KW-0659">Purine metabolism</keyword>
<dbReference type="EC" id="3.5.2.17" evidence="7"/>
<dbReference type="GO" id="GO:0006144">
    <property type="term" value="P:purine nucleobase metabolic process"/>
    <property type="evidence" value="ECO:0007669"/>
    <property type="project" value="UniProtKB-KW"/>
</dbReference>
<evidence type="ECO:0000256" key="5">
    <source>
        <dbReference type="ARBA" id="ARBA00022631"/>
    </source>
</evidence>
<dbReference type="InterPro" id="IPR023416">
    <property type="entry name" value="Transthyretin/HIU_hydrolase_d"/>
</dbReference>
<dbReference type="InterPro" id="IPR023418">
    <property type="entry name" value="Thyroxine_BS"/>
</dbReference>
<comment type="function">
    <text evidence="2">Catalyzes the hydrolysis of 5-hydroxyisourate (HIU) to 2-oxo-4-hydroxy-4-carboxy-5-ureidoimidazoline (OHCU).</text>
</comment>
<dbReference type="InterPro" id="IPR014306">
    <property type="entry name" value="Hydroxyisourate_hydrolase"/>
</dbReference>
<dbReference type="SUPFAM" id="SSF49472">
    <property type="entry name" value="Transthyretin (synonym: prealbumin)"/>
    <property type="match status" value="1"/>
</dbReference>
<accession>A0A495JR68</accession>
<evidence type="ECO:0000259" key="8">
    <source>
        <dbReference type="Pfam" id="PF00576"/>
    </source>
</evidence>
<feature type="domain" description="Transthyretin/hydroxyisourate hydrolase" evidence="8">
    <location>
        <begin position="8"/>
        <end position="112"/>
    </location>
</feature>
<dbReference type="EMBL" id="RBKT01000001">
    <property type="protein sequence ID" value="RKR91463.1"/>
    <property type="molecule type" value="Genomic_DNA"/>
</dbReference>
<protein>
    <recommendedName>
        <fullName evidence="7">5-hydroxyisourate hydrolase</fullName>
        <shortName evidence="7">HIU hydrolase</shortName>
        <shortName evidence="7">HIUHase</shortName>
        <ecNumber evidence="7">3.5.2.17</ecNumber>
    </recommendedName>
</protein>
<proteinExistence type="inferred from homology"/>
<comment type="catalytic activity">
    <reaction evidence="1 7">
        <text>5-hydroxyisourate + H2O = 5-hydroxy-2-oxo-4-ureido-2,5-dihydro-1H-imidazole-5-carboxylate + H(+)</text>
        <dbReference type="Rhea" id="RHEA:23736"/>
        <dbReference type="ChEBI" id="CHEBI:15377"/>
        <dbReference type="ChEBI" id="CHEBI:15378"/>
        <dbReference type="ChEBI" id="CHEBI:18072"/>
        <dbReference type="ChEBI" id="CHEBI:58639"/>
        <dbReference type="EC" id="3.5.2.17"/>
    </reaction>
</comment>
<reference evidence="9 10" key="1">
    <citation type="submission" date="2018-10" db="EMBL/GenBank/DDBJ databases">
        <title>Sequencing the genomes of 1000 actinobacteria strains.</title>
        <authorList>
            <person name="Klenk H.-P."/>
        </authorList>
    </citation>
    <scope>NUCLEOTIDE SEQUENCE [LARGE SCALE GENOMIC DNA]</scope>
    <source>
        <strain evidence="9 10">DSM 45175</strain>
    </source>
</reference>
<dbReference type="PANTHER" id="PTHR10395:SF7">
    <property type="entry name" value="5-HYDROXYISOURATE HYDROLASE"/>
    <property type="match status" value="1"/>
</dbReference>
<evidence type="ECO:0000313" key="10">
    <source>
        <dbReference type="Proteomes" id="UP000277671"/>
    </source>
</evidence>
<dbReference type="AlphaFoldDB" id="A0A495JR68"/>
<dbReference type="CDD" id="cd05822">
    <property type="entry name" value="TLP_HIUase"/>
    <property type="match status" value="1"/>
</dbReference>
<evidence type="ECO:0000256" key="1">
    <source>
        <dbReference type="ARBA" id="ARBA00001043"/>
    </source>
</evidence>
<evidence type="ECO:0000256" key="7">
    <source>
        <dbReference type="RuleBase" id="RU361270"/>
    </source>
</evidence>
<dbReference type="PROSITE" id="PS00768">
    <property type="entry name" value="TRANSTHYRETIN_1"/>
    <property type="match status" value="1"/>
</dbReference>
<evidence type="ECO:0000256" key="6">
    <source>
        <dbReference type="ARBA" id="ARBA00022801"/>
    </source>
</evidence>
<comment type="subunit">
    <text evidence="4 7">Homotetramer.</text>
</comment>
<dbReference type="PANTHER" id="PTHR10395">
    <property type="entry name" value="URICASE AND TRANSTHYRETIN-RELATED"/>
    <property type="match status" value="1"/>
</dbReference>